<keyword evidence="1" id="KW-0812">Transmembrane</keyword>
<dbReference type="EMBL" id="MPTC01000013">
    <property type="protein sequence ID" value="OMD39552.1"/>
    <property type="molecule type" value="Genomic_DNA"/>
</dbReference>
<accession>A0A1R0XX22</accession>
<evidence type="ECO:0000313" key="2">
    <source>
        <dbReference type="EMBL" id="OMD39552.1"/>
    </source>
</evidence>
<gene>
    <name evidence="2" type="ORF">BSK52_16365</name>
</gene>
<proteinExistence type="predicted"/>
<name>A0A1R0XX22_9BACL</name>
<dbReference type="AlphaFoldDB" id="A0A1R0XX22"/>
<sequence length="394" mass="43719">MVGQRSCVEEKMIKKMDALGNCDELDVKAAVMNRVMAIHDQQKTMGGEMTNLRDERESFSETGDPVMQKQAKILPHPSKFRKRLLSGVSAAVLLGMLGFGALQLSGLGDLTEHGSQSTIDITQPPDGAITLVNSGGKAIVQTVHYNTPIPSTSPAIEKYLSLLATYKEQVLAHLNAGEMAAYYVNDTEFTKLAKGLGYGNQLQFAFSSPVYSNHQDFVKKLKGTGDFWPELPSILANGYEFEYATFKAAPPYWPIDKEYKEMLEQFLKKAKVDKTGQKLFMEKIAVNAIESAEVTYHKGDQTIELSLNQSTYMGGISQVSILEGQTAEKWSMTGTGKEAVFIAASTEKGEQTWSSRNLLYWYDEASQTIRSLNDGLNESLTREQWQVIANSFIR</sequence>
<feature type="transmembrane region" description="Helical" evidence="1">
    <location>
        <begin position="84"/>
        <end position="102"/>
    </location>
</feature>
<evidence type="ECO:0000256" key="1">
    <source>
        <dbReference type="SAM" id="Phobius"/>
    </source>
</evidence>
<comment type="caution">
    <text evidence="2">The sequence shown here is derived from an EMBL/GenBank/DDBJ whole genome shotgun (WGS) entry which is preliminary data.</text>
</comment>
<dbReference type="RefSeq" id="WP_076119894.1">
    <property type="nucleotide sequence ID" value="NZ_MPTC01000013.1"/>
</dbReference>
<evidence type="ECO:0000313" key="3">
    <source>
        <dbReference type="Proteomes" id="UP000187439"/>
    </source>
</evidence>
<keyword evidence="1" id="KW-1133">Transmembrane helix</keyword>
<reference evidence="2 3" key="1">
    <citation type="submission" date="2016-10" db="EMBL/GenBank/DDBJ databases">
        <title>Paenibacillus species isolates.</title>
        <authorList>
            <person name="Beno S.M."/>
        </authorList>
    </citation>
    <scope>NUCLEOTIDE SEQUENCE [LARGE SCALE GENOMIC DNA]</scope>
    <source>
        <strain evidence="2 3">FSL H7-0710</strain>
    </source>
</reference>
<evidence type="ECO:0008006" key="4">
    <source>
        <dbReference type="Google" id="ProtNLM"/>
    </source>
</evidence>
<dbReference type="OrthoDB" id="2662982at2"/>
<protein>
    <recommendedName>
        <fullName evidence="4">DUF4367 domain-containing protein</fullName>
    </recommendedName>
</protein>
<keyword evidence="1" id="KW-0472">Membrane</keyword>
<dbReference type="Proteomes" id="UP000187439">
    <property type="component" value="Unassembled WGS sequence"/>
</dbReference>
<organism evidence="2 3">
    <name type="scientific">Paenibacillus odorifer</name>
    <dbReference type="NCBI Taxonomy" id="189426"/>
    <lineage>
        <taxon>Bacteria</taxon>
        <taxon>Bacillati</taxon>
        <taxon>Bacillota</taxon>
        <taxon>Bacilli</taxon>
        <taxon>Bacillales</taxon>
        <taxon>Paenibacillaceae</taxon>
        <taxon>Paenibacillus</taxon>
    </lineage>
</organism>